<dbReference type="Proteomes" id="UP000256488">
    <property type="component" value="Unassembled WGS sequence"/>
</dbReference>
<protein>
    <recommendedName>
        <fullName evidence="5 10">N-(5'-phosphoribosyl)anthranilate isomerase</fullName>
        <shortName evidence="10">PRAI</shortName>
        <ecNumber evidence="4 10">5.3.1.24</ecNumber>
    </recommendedName>
</protein>
<dbReference type="EC" id="5.3.1.24" evidence="4 10"/>
<dbReference type="PANTHER" id="PTHR42894:SF1">
    <property type="entry name" value="N-(5'-PHOSPHORIBOSYL)ANTHRANILATE ISOMERASE"/>
    <property type="match status" value="1"/>
</dbReference>
<keyword evidence="7 10" id="KW-0822">Tryptophan biosynthesis</keyword>
<evidence type="ECO:0000256" key="8">
    <source>
        <dbReference type="ARBA" id="ARBA00023141"/>
    </source>
</evidence>
<comment type="pathway">
    <text evidence="2 10">Amino-acid biosynthesis; L-tryptophan biosynthesis; L-tryptophan from chorismate: step 3/5.</text>
</comment>
<comment type="catalytic activity">
    <reaction evidence="1 10">
        <text>N-(5-phospho-beta-D-ribosyl)anthranilate = 1-(2-carboxyphenylamino)-1-deoxy-D-ribulose 5-phosphate</text>
        <dbReference type="Rhea" id="RHEA:21540"/>
        <dbReference type="ChEBI" id="CHEBI:18277"/>
        <dbReference type="ChEBI" id="CHEBI:58613"/>
        <dbReference type="EC" id="5.3.1.24"/>
    </reaction>
</comment>
<evidence type="ECO:0000256" key="3">
    <source>
        <dbReference type="ARBA" id="ARBA00007571"/>
    </source>
</evidence>
<dbReference type="InterPro" id="IPR001240">
    <property type="entry name" value="PRAI_dom"/>
</dbReference>
<name>A0A3E0WIP7_9BACI</name>
<dbReference type="PANTHER" id="PTHR42894">
    <property type="entry name" value="N-(5'-PHOSPHORIBOSYL)ANTHRANILATE ISOMERASE"/>
    <property type="match status" value="1"/>
</dbReference>
<accession>A0A3E0WIP7</accession>
<dbReference type="NCBIfam" id="NF002300">
    <property type="entry name" value="PRK01222.1-7"/>
    <property type="match status" value="1"/>
</dbReference>
<keyword evidence="8 10" id="KW-0057">Aromatic amino acid biosynthesis</keyword>
<dbReference type="AlphaFoldDB" id="A0A3E0WIP7"/>
<evidence type="ECO:0000256" key="4">
    <source>
        <dbReference type="ARBA" id="ARBA00012572"/>
    </source>
</evidence>
<comment type="similarity">
    <text evidence="3 10">Belongs to the TrpF family.</text>
</comment>
<dbReference type="CDD" id="cd00405">
    <property type="entry name" value="PRAI"/>
    <property type="match status" value="1"/>
</dbReference>
<dbReference type="FunFam" id="3.20.20.70:FF:000075">
    <property type="entry name" value="Tryptophan biosynthesis protein TRP1"/>
    <property type="match status" value="1"/>
</dbReference>
<organism evidence="12 13">
    <name type="scientific">Virgibacillus dokdonensis</name>
    <dbReference type="NCBI Taxonomy" id="302167"/>
    <lineage>
        <taxon>Bacteria</taxon>
        <taxon>Bacillati</taxon>
        <taxon>Bacillota</taxon>
        <taxon>Bacilli</taxon>
        <taxon>Bacillales</taxon>
        <taxon>Bacillaceae</taxon>
        <taxon>Virgibacillus</taxon>
    </lineage>
</organism>
<dbReference type="GO" id="GO:0000162">
    <property type="term" value="P:L-tryptophan biosynthetic process"/>
    <property type="evidence" value="ECO:0007669"/>
    <property type="project" value="UniProtKB-UniRule"/>
</dbReference>
<dbReference type="Pfam" id="PF00697">
    <property type="entry name" value="PRAI"/>
    <property type="match status" value="1"/>
</dbReference>
<dbReference type="GO" id="GO:0004640">
    <property type="term" value="F:phosphoribosylanthranilate isomerase activity"/>
    <property type="evidence" value="ECO:0007669"/>
    <property type="project" value="UniProtKB-UniRule"/>
</dbReference>
<evidence type="ECO:0000256" key="1">
    <source>
        <dbReference type="ARBA" id="ARBA00001164"/>
    </source>
</evidence>
<feature type="domain" description="N-(5'phosphoribosyl) anthranilate isomerase (PRAI)" evidence="11">
    <location>
        <begin position="3"/>
        <end position="194"/>
    </location>
</feature>
<keyword evidence="6 10" id="KW-0028">Amino-acid biosynthesis</keyword>
<dbReference type="InterPro" id="IPR044643">
    <property type="entry name" value="TrpF_fam"/>
</dbReference>
<evidence type="ECO:0000256" key="5">
    <source>
        <dbReference type="ARBA" id="ARBA00022272"/>
    </source>
</evidence>
<proteinExistence type="inferred from homology"/>
<evidence type="ECO:0000313" key="13">
    <source>
        <dbReference type="Proteomes" id="UP000256488"/>
    </source>
</evidence>
<evidence type="ECO:0000256" key="7">
    <source>
        <dbReference type="ARBA" id="ARBA00022822"/>
    </source>
</evidence>
<dbReference type="HAMAP" id="MF_00135">
    <property type="entry name" value="PRAI"/>
    <property type="match status" value="1"/>
</dbReference>
<dbReference type="InterPro" id="IPR011060">
    <property type="entry name" value="RibuloseP-bd_barrel"/>
</dbReference>
<evidence type="ECO:0000256" key="2">
    <source>
        <dbReference type="ARBA" id="ARBA00004664"/>
    </source>
</evidence>
<dbReference type="EMBL" id="NFZX01000085">
    <property type="protein sequence ID" value="RFA31987.1"/>
    <property type="molecule type" value="Genomic_DNA"/>
</dbReference>
<keyword evidence="9 10" id="KW-0413">Isomerase</keyword>
<dbReference type="UniPathway" id="UPA00035">
    <property type="reaction ID" value="UER00042"/>
</dbReference>
<evidence type="ECO:0000259" key="11">
    <source>
        <dbReference type="Pfam" id="PF00697"/>
    </source>
</evidence>
<evidence type="ECO:0000313" key="12">
    <source>
        <dbReference type="EMBL" id="RFA31987.1"/>
    </source>
</evidence>
<sequence length="204" mass="22307">MRVKICGIQTIEAAQSAVHAGADWIGFVFAPSKRQVSLQQAYSIICNLPSTVQTVGVFVNETVEAMNHYAREIGLNYIQLHGTETPNTAKKLKTNIIKAFPSNEIDGVDVVKYPCDYILVDAPRATYAGGNGVTFDWQQLKQPLPKHKLMIAGGLHAENVSDAICQLQPAAVDVSSGVETNGRKDINKINQFIQIVKKEGKNEL</sequence>
<evidence type="ECO:0000256" key="9">
    <source>
        <dbReference type="ARBA" id="ARBA00023235"/>
    </source>
</evidence>
<dbReference type="InterPro" id="IPR013785">
    <property type="entry name" value="Aldolase_TIM"/>
</dbReference>
<dbReference type="Gene3D" id="3.20.20.70">
    <property type="entry name" value="Aldolase class I"/>
    <property type="match status" value="1"/>
</dbReference>
<gene>
    <name evidence="10" type="primary">trpF</name>
    <name evidence="12" type="ORF">CAI16_19265</name>
</gene>
<reference evidence="12 13" key="1">
    <citation type="submission" date="2017-05" db="EMBL/GenBank/DDBJ databases">
        <title>Virgibacillus sp. AK90 isolated from a saltern of Kakinada, India.</title>
        <authorList>
            <person name="Gupta V."/>
            <person name="Sidhu C."/>
            <person name="Korpole S."/>
            <person name="Pinnaka A.K."/>
        </authorList>
    </citation>
    <scope>NUCLEOTIDE SEQUENCE [LARGE SCALE GENOMIC DNA]</scope>
    <source>
        <strain evidence="12 13">AK90</strain>
    </source>
</reference>
<comment type="caution">
    <text evidence="12">The sequence shown here is derived from an EMBL/GenBank/DDBJ whole genome shotgun (WGS) entry which is preliminary data.</text>
</comment>
<evidence type="ECO:0000256" key="10">
    <source>
        <dbReference type="HAMAP-Rule" id="MF_00135"/>
    </source>
</evidence>
<dbReference type="RefSeq" id="WP_116279686.1">
    <property type="nucleotide sequence ID" value="NZ_NFZX01000085.1"/>
</dbReference>
<dbReference type="SUPFAM" id="SSF51366">
    <property type="entry name" value="Ribulose-phoshate binding barrel"/>
    <property type="match status" value="1"/>
</dbReference>
<evidence type="ECO:0000256" key="6">
    <source>
        <dbReference type="ARBA" id="ARBA00022605"/>
    </source>
</evidence>